<keyword evidence="3" id="KW-1185">Reference proteome</keyword>
<dbReference type="SUPFAM" id="SSF51905">
    <property type="entry name" value="FAD/NAD(P)-binding domain"/>
    <property type="match status" value="1"/>
</dbReference>
<dbReference type="GO" id="GO:0050660">
    <property type="term" value="F:flavin adenine dinucleotide binding"/>
    <property type="evidence" value="ECO:0007669"/>
    <property type="project" value="TreeGrafter"/>
</dbReference>
<dbReference type="PANTHER" id="PTHR43539">
    <property type="entry name" value="FLAVIN-BINDING MONOOXYGENASE-LIKE PROTEIN (AFU_ORTHOLOGUE AFUA_4G09220)"/>
    <property type="match status" value="1"/>
</dbReference>
<sequence>MDHPFLDVVVIGAGHAGLAISKLLSDHQLSHLVFERGKIGESWRSQRWDSFKLNSVNRLNLLPGQTAVFQDSEAFSFAPEFVTQLEAYGQEFALPIVENAVVTAIEKDETRSFFSIRVSIQGVPEVYYSRQVVVASGGQNKLTVPHFAQKIAPDIVQKHASEYRSAAQLPPGAVLVVGSAQSGTQIAEDLSNAGRQVFLSTCKVGRIPRTYRGRDIFDWMFEMGLYDTTHEEASPDLLQTRPPQVSGVGIRGKTCSLQSLARKGAVILGKVENADSDTVYLQPNAAEHVLFADAFSAKLKSAVDDYIRQENIAAPSPEEDPNDLPDETASCIVSVTTLSLKANNITSVIWATGFSSDFSYLKLPVFNEDRTLRHHNGIAEVDGLYFLGLPWLRKRASGIIWGIQDDASWIAKRILQFGERHKPAV</sequence>
<accession>A0A939GDR2</accession>
<dbReference type="AlphaFoldDB" id="A0A939GDR2"/>
<dbReference type="Gene3D" id="3.50.50.60">
    <property type="entry name" value="FAD/NAD(P)-binding domain"/>
    <property type="match status" value="2"/>
</dbReference>
<dbReference type="EMBL" id="JAFMYV010000002">
    <property type="protein sequence ID" value="MBO0935645.1"/>
    <property type="molecule type" value="Genomic_DNA"/>
</dbReference>
<organism evidence="2 3">
    <name type="scientific">Fibrella rubiginis</name>
    <dbReference type="NCBI Taxonomy" id="2817060"/>
    <lineage>
        <taxon>Bacteria</taxon>
        <taxon>Pseudomonadati</taxon>
        <taxon>Bacteroidota</taxon>
        <taxon>Cytophagia</taxon>
        <taxon>Cytophagales</taxon>
        <taxon>Spirosomataceae</taxon>
        <taxon>Fibrella</taxon>
    </lineage>
</organism>
<dbReference type="GO" id="GO:0004497">
    <property type="term" value="F:monooxygenase activity"/>
    <property type="evidence" value="ECO:0007669"/>
    <property type="project" value="TreeGrafter"/>
</dbReference>
<dbReference type="PRINTS" id="PR00411">
    <property type="entry name" value="PNDRDTASEI"/>
</dbReference>
<dbReference type="RefSeq" id="WP_207363215.1">
    <property type="nucleotide sequence ID" value="NZ_JAFMYV010000002.1"/>
</dbReference>
<comment type="caution">
    <text evidence="2">The sequence shown here is derived from an EMBL/GenBank/DDBJ whole genome shotgun (WGS) entry which is preliminary data.</text>
</comment>
<gene>
    <name evidence="2" type="ORF">J2I47_03705</name>
</gene>
<dbReference type="InterPro" id="IPR050982">
    <property type="entry name" value="Auxin_biosynth/cation_transpt"/>
</dbReference>
<dbReference type="InterPro" id="IPR036188">
    <property type="entry name" value="FAD/NAD-bd_sf"/>
</dbReference>
<evidence type="ECO:0000256" key="1">
    <source>
        <dbReference type="ARBA" id="ARBA00023002"/>
    </source>
</evidence>
<evidence type="ECO:0000313" key="2">
    <source>
        <dbReference type="EMBL" id="MBO0935645.1"/>
    </source>
</evidence>
<dbReference type="Pfam" id="PF13738">
    <property type="entry name" value="Pyr_redox_3"/>
    <property type="match status" value="1"/>
</dbReference>
<dbReference type="PANTHER" id="PTHR43539:SF78">
    <property type="entry name" value="FLAVIN-CONTAINING MONOOXYGENASE"/>
    <property type="match status" value="1"/>
</dbReference>
<proteinExistence type="predicted"/>
<dbReference type="Proteomes" id="UP000664034">
    <property type="component" value="Unassembled WGS sequence"/>
</dbReference>
<reference evidence="2" key="1">
    <citation type="submission" date="2021-03" db="EMBL/GenBank/DDBJ databases">
        <title>Fibrella sp. HMF5335 genome sequencing and assembly.</title>
        <authorList>
            <person name="Kang H."/>
            <person name="Kim H."/>
            <person name="Bae S."/>
            <person name="Joh K."/>
        </authorList>
    </citation>
    <scope>NUCLEOTIDE SEQUENCE</scope>
    <source>
        <strain evidence="2">HMF5335</strain>
    </source>
</reference>
<keyword evidence="1" id="KW-0560">Oxidoreductase</keyword>
<protein>
    <submittedName>
        <fullName evidence="2">NAD(P)-binding domain-containing protein</fullName>
    </submittedName>
</protein>
<name>A0A939GDR2_9BACT</name>
<evidence type="ECO:0000313" key="3">
    <source>
        <dbReference type="Proteomes" id="UP000664034"/>
    </source>
</evidence>